<keyword evidence="2" id="KW-0805">Transcription regulation</keyword>
<dbReference type="EMBL" id="LUUJ01000121">
    <property type="protein sequence ID" value="OAI11467.1"/>
    <property type="molecule type" value="Genomic_DNA"/>
</dbReference>
<keyword evidence="3" id="KW-0731">Sigma factor</keyword>
<dbReference type="GO" id="GO:0016987">
    <property type="term" value="F:sigma factor activity"/>
    <property type="evidence" value="ECO:0007669"/>
    <property type="project" value="UniProtKB-KW"/>
</dbReference>
<dbReference type="Proteomes" id="UP000077857">
    <property type="component" value="Unassembled WGS sequence"/>
</dbReference>
<dbReference type="NCBIfam" id="TIGR02937">
    <property type="entry name" value="sigma70-ECF"/>
    <property type="match status" value="1"/>
</dbReference>
<dbReference type="PANTHER" id="PTHR43133:SF63">
    <property type="entry name" value="RNA POLYMERASE SIGMA FACTOR FECI-RELATED"/>
    <property type="match status" value="1"/>
</dbReference>
<evidence type="ECO:0000256" key="2">
    <source>
        <dbReference type="ARBA" id="ARBA00023015"/>
    </source>
</evidence>
<comment type="similarity">
    <text evidence="1">Belongs to the sigma-70 factor family. ECF subfamily.</text>
</comment>
<keyword evidence="4" id="KW-0804">Transcription</keyword>
<comment type="caution">
    <text evidence="7">The sequence shown here is derived from an EMBL/GenBank/DDBJ whole genome shotgun (WGS) entry which is preliminary data.</text>
</comment>
<dbReference type="InterPro" id="IPR014284">
    <property type="entry name" value="RNA_pol_sigma-70_dom"/>
</dbReference>
<dbReference type="Gene3D" id="1.10.10.10">
    <property type="entry name" value="Winged helix-like DNA-binding domain superfamily/Winged helix DNA-binding domain"/>
    <property type="match status" value="1"/>
</dbReference>
<feature type="domain" description="RNA polymerase sigma factor 70 region 4 type 2" evidence="6">
    <location>
        <begin position="110"/>
        <end position="159"/>
    </location>
</feature>
<dbReference type="OrthoDB" id="9797134at2"/>
<dbReference type="InterPro" id="IPR007627">
    <property type="entry name" value="RNA_pol_sigma70_r2"/>
</dbReference>
<sequence length="167" mass="19552">MPRKQNWFERLFLSYQRELLGFAGQRLDDAAEDVVQEAYLRLLEHEEPDSILNPRAYLYRVTANAAVDHHRKRQIREFYAGEVEDFDGVCSSIPSPETESANNQLLQQCLQVLERLPEIQRHVFLLHRIEGYSHREIAETLKLPRRTVERYCAKALEHCLAAMDDEG</sequence>
<evidence type="ECO:0000256" key="4">
    <source>
        <dbReference type="ARBA" id="ARBA00023163"/>
    </source>
</evidence>
<dbReference type="InterPro" id="IPR039425">
    <property type="entry name" value="RNA_pol_sigma-70-like"/>
</dbReference>
<evidence type="ECO:0000313" key="7">
    <source>
        <dbReference type="EMBL" id="OAI11467.1"/>
    </source>
</evidence>
<evidence type="ECO:0000256" key="3">
    <source>
        <dbReference type="ARBA" id="ARBA00023082"/>
    </source>
</evidence>
<proteinExistence type="inferred from homology"/>
<evidence type="ECO:0000256" key="1">
    <source>
        <dbReference type="ARBA" id="ARBA00010641"/>
    </source>
</evidence>
<dbReference type="InterPro" id="IPR013249">
    <property type="entry name" value="RNA_pol_sigma70_r4_t2"/>
</dbReference>
<reference evidence="7 8" key="1">
    <citation type="submission" date="2016-03" db="EMBL/GenBank/DDBJ databases">
        <authorList>
            <person name="Ploux O."/>
        </authorList>
    </citation>
    <scope>NUCLEOTIDE SEQUENCE [LARGE SCALE GENOMIC DNA]</scope>
    <source>
        <strain evidence="7 8">R-45378</strain>
    </source>
</reference>
<name>A0A177N0H0_9GAMM</name>
<dbReference type="GO" id="GO:0003677">
    <property type="term" value="F:DNA binding"/>
    <property type="evidence" value="ECO:0007669"/>
    <property type="project" value="InterPro"/>
</dbReference>
<accession>A0A177N0H0</accession>
<evidence type="ECO:0000313" key="8">
    <source>
        <dbReference type="Proteomes" id="UP000077857"/>
    </source>
</evidence>
<organism evidence="7 8">
    <name type="scientific">Methylomonas koyamae</name>
    <dbReference type="NCBI Taxonomy" id="702114"/>
    <lineage>
        <taxon>Bacteria</taxon>
        <taxon>Pseudomonadati</taxon>
        <taxon>Pseudomonadota</taxon>
        <taxon>Gammaproteobacteria</taxon>
        <taxon>Methylococcales</taxon>
        <taxon>Methylococcaceae</taxon>
        <taxon>Methylomonas</taxon>
    </lineage>
</organism>
<dbReference type="InterPro" id="IPR036388">
    <property type="entry name" value="WH-like_DNA-bd_sf"/>
</dbReference>
<dbReference type="InterPro" id="IPR013325">
    <property type="entry name" value="RNA_pol_sigma_r2"/>
</dbReference>
<dbReference type="Gene3D" id="1.10.1740.10">
    <property type="match status" value="1"/>
</dbReference>
<dbReference type="PANTHER" id="PTHR43133">
    <property type="entry name" value="RNA POLYMERASE ECF-TYPE SIGMA FACTO"/>
    <property type="match status" value="1"/>
</dbReference>
<gene>
    <name evidence="7" type="ORF">A1507_20515</name>
</gene>
<dbReference type="InterPro" id="IPR013324">
    <property type="entry name" value="RNA_pol_sigma_r3/r4-like"/>
</dbReference>
<dbReference type="GO" id="GO:0006352">
    <property type="term" value="P:DNA-templated transcription initiation"/>
    <property type="evidence" value="ECO:0007669"/>
    <property type="project" value="InterPro"/>
</dbReference>
<evidence type="ECO:0000259" key="5">
    <source>
        <dbReference type="Pfam" id="PF04542"/>
    </source>
</evidence>
<dbReference type="RefSeq" id="WP_064042348.1">
    <property type="nucleotide sequence ID" value="NZ_LUUJ01000121.1"/>
</dbReference>
<dbReference type="Pfam" id="PF04542">
    <property type="entry name" value="Sigma70_r2"/>
    <property type="match status" value="1"/>
</dbReference>
<dbReference type="Pfam" id="PF08281">
    <property type="entry name" value="Sigma70_r4_2"/>
    <property type="match status" value="1"/>
</dbReference>
<evidence type="ECO:0008006" key="9">
    <source>
        <dbReference type="Google" id="ProtNLM"/>
    </source>
</evidence>
<feature type="domain" description="RNA polymerase sigma-70 region 2" evidence="5">
    <location>
        <begin position="11"/>
        <end position="74"/>
    </location>
</feature>
<evidence type="ECO:0000259" key="6">
    <source>
        <dbReference type="Pfam" id="PF08281"/>
    </source>
</evidence>
<dbReference type="SUPFAM" id="SSF88659">
    <property type="entry name" value="Sigma3 and sigma4 domains of RNA polymerase sigma factors"/>
    <property type="match status" value="1"/>
</dbReference>
<dbReference type="AlphaFoldDB" id="A0A177N0H0"/>
<dbReference type="SUPFAM" id="SSF88946">
    <property type="entry name" value="Sigma2 domain of RNA polymerase sigma factors"/>
    <property type="match status" value="1"/>
</dbReference>
<protein>
    <recommendedName>
        <fullName evidence="9">RNA polymerase subunit sigma-24</fullName>
    </recommendedName>
</protein>